<keyword evidence="3" id="KW-1185">Reference proteome</keyword>
<dbReference type="AlphaFoldDB" id="A0A844B1D9"/>
<dbReference type="Pfam" id="PF06082">
    <property type="entry name" value="YjbH"/>
    <property type="match status" value="1"/>
</dbReference>
<protein>
    <submittedName>
        <fullName evidence="2">YjbH domain-containing protein</fullName>
    </submittedName>
</protein>
<name>A0A844B1D9_9RHOB</name>
<proteinExistence type="predicted"/>
<feature type="region of interest" description="Disordered" evidence="1">
    <location>
        <begin position="1"/>
        <end position="21"/>
    </location>
</feature>
<dbReference type="Proteomes" id="UP000436694">
    <property type="component" value="Unassembled WGS sequence"/>
</dbReference>
<gene>
    <name evidence="2" type="ORF">GG681_15965</name>
</gene>
<comment type="caution">
    <text evidence="2">The sequence shown here is derived from an EMBL/GenBank/DDBJ whole genome shotgun (WGS) entry which is preliminary data.</text>
</comment>
<dbReference type="EMBL" id="WIXK01000011">
    <property type="protein sequence ID" value="MQY44142.1"/>
    <property type="molecule type" value="Genomic_DNA"/>
</dbReference>
<organism evidence="2 3">
    <name type="scientific">Tritonibacter aquimaris</name>
    <dbReference type="NCBI Taxonomy" id="2663379"/>
    <lineage>
        <taxon>Bacteria</taxon>
        <taxon>Pseudomonadati</taxon>
        <taxon>Pseudomonadota</taxon>
        <taxon>Alphaproteobacteria</taxon>
        <taxon>Rhodobacterales</taxon>
        <taxon>Paracoccaceae</taxon>
        <taxon>Tritonibacter</taxon>
    </lineage>
</organism>
<accession>A0A844B1D9</accession>
<evidence type="ECO:0000313" key="3">
    <source>
        <dbReference type="Proteomes" id="UP000436694"/>
    </source>
</evidence>
<evidence type="ECO:0000313" key="2">
    <source>
        <dbReference type="EMBL" id="MQY44142.1"/>
    </source>
</evidence>
<reference evidence="2 3" key="1">
    <citation type="submission" date="2019-10" db="EMBL/GenBank/DDBJ databases">
        <title>Epibacterium sp. nov., isolated from seawater.</title>
        <authorList>
            <person name="Zhang X."/>
            <person name="Li N."/>
        </authorList>
    </citation>
    <scope>NUCLEOTIDE SEQUENCE [LARGE SCALE GENOMIC DNA]</scope>
    <source>
        <strain evidence="2 3">SM1969</strain>
    </source>
</reference>
<sequence length="702" mass="77516">MQAQGQISTRAEAPNFDRPPQPSLNFYGSPGLIDLPSAESLPEGQFATTYSYFGGTSRYNLTFQALPWLSASFRYNGIQDLNLFGFETYYDRGFDVRVRLLKEGRYRPALTVGLQDFAGTGIYASEYIVATKNFDTPGLGGVDGRLKLSAGLGWGRLGSNGAIGTIGNRGAFDGGDTGGELSTDQWFRGDVAPFAGLEWQLNDRFGIKAEYSSDAYELETVRSDVFERKSSLNFGLEYQKSPNLRLGAYYLYGSELGLSAQIQLNPRQPTQPLRIPSPIPVAPRADWAPEPAHWSEDWAQSRKKQTQIRDLLADALKADGLILETVDLGGTSAEVRFRNNRYRSQTLAVGRVARAMARTLPPSVETFRIVPMRRGLGLSTTEIRRSDLEALEYAPDATDALIAVTGFHNAGPLPESAILSDELYPSFATSISPYASPSYFDPDLPFRLDLGLDFSATYAPAPGWVISGTIRQRLWGNVADGRASNSVLPRVRTDGVEYAQFDTTLENLYVARNWKPADDIYARATLGLLESNFGGVSGEILWKPVNSRLALGVEGNYVKQRDFDQRFSFRDYSVFTGHASAYYEAPRGFLAQVDVGRYLAGDVGATFSVDKKFNNGWSVGGFFTLTDVSAEEFGEGSFDKGIRFSMPLDWLLGKPSRNSFGLTVRPTQRDGGARLLVPGRLYGQIRTSHRKSLVDQKARIWE</sequence>
<dbReference type="InterPro" id="IPR010344">
    <property type="entry name" value="YbjH"/>
</dbReference>
<evidence type="ECO:0000256" key="1">
    <source>
        <dbReference type="SAM" id="MobiDB-lite"/>
    </source>
</evidence>